<proteinExistence type="predicted"/>
<evidence type="ECO:0000313" key="2">
    <source>
        <dbReference type="RefSeq" id="XP_015056968.1"/>
    </source>
</evidence>
<protein>
    <submittedName>
        <fullName evidence="2 3">Uncharacterized protein LOC107003196 isoform X1</fullName>
    </submittedName>
</protein>
<reference evidence="1" key="1">
    <citation type="journal article" date="2014" name="Nat. Genet.">
        <title>The genome of the stress-tolerant wild tomato species Solanum pennellii.</title>
        <authorList>
            <person name="Bolger A."/>
            <person name="Scossa F."/>
            <person name="Bolger M.E."/>
            <person name="Lanz C."/>
            <person name="Maumus F."/>
            <person name="Tohge T."/>
            <person name="Quesneville H."/>
            <person name="Alseekh S."/>
            <person name="Sorensen I."/>
            <person name="Lichtenstein G."/>
            <person name="Fich E.A."/>
            <person name="Conte M."/>
            <person name="Keller H."/>
            <person name="Schneeberger K."/>
            <person name="Schwacke R."/>
            <person name="Ofner I."/>
            <person name="Vrebalov J."/>
            <person name="Xu Y."/>
            <person name="Osorio S."/>
            <person name="Aflitos S.A."/>
            <person name="Schijlen E."/>
            <person name="Jimenez-Gomez J.M."/>
            <person name="Ryngajllo M."/>
            <person name="Kimura S."/>
            <person name="Kumar R."/>
            <person name="Koenig D."/>
            <person name="Headland L.R."/>
            <person name="Maloof J.N."/>
            <person name="Sinha N."/>
            <person name="van Ham R.C."/>
            <person name="Lankhorst R.K."/>
            <person name="Mao L."/>
            <person name="Vogel A."/>
            <person name="Arsova B."/>
            <person name="Panstruga R."/>
            <person name="Fei Z."/>
            <person name="Rose J.K."/>
            <person name="Zamir D."/>
            <person name="Carrari F."/>
            <person name="Giovannoni J.J."/>
            <person name="Weigel D."/>
            <person name="Usadel B."/>
            <person name="Fernie A.R."/>
        </authorList>
    </citation>
    <scope>NUCLEOTIDE SEQUENCE [LARGE SCALE GENOMIC DNA]</scope>
</reference>
<gene>
    <name evidence="2 3" type="primary">LOC107003196</name>
</gene>
<dbReference type="GeneID" id="107003196"/>
<evidence type="ECO:0000313" key="1">
    <source>
        <dbReference type="Proteomes" id="UP000694930"/>
    </source>
</evidence>
<organism evidence="1 2">
    <name type="scientific">Solanum pennellii</name>
    <name type="common">Tomato</name>
    <name type="synonym">Lycopersicon pennellii</name>
    <dbReference type="NCBI Taxonomy" id="28526"/>
    <lineage>
        <taxon>Eukaryota</taxon>
        <taxon>Viridiplantae</taxon>
        <taxon>Streptophyta</taxon>
        <taxon>Embryophyta</taxon>
        <taxon>Tracheophyta</taxon>
        <taxon>Spermatophyta</taxon>
        <taxon>Magnoliopsida</taxon>
        <taxon>eudicotyledons</taxon>
        <taxon>Gunneridae</taxon>
        <taxon>Pentapetalae</taxon>
        <taxon>asterids</taxon>
        <taxon>lamiids</taxon>
        <taxon>Solanales</taxon>
        <taxon>Solanaceae</taxon>
        <taxon>Solanoideae</taxon>
        <taxon>Solaneae</taxon>
        <taxon>Solanum</taxon>
        <taxon>Solanum subgen. Lycopersicon</taxon>
    </lineage>
</organism>
<reference evidence="2 3" key="2">
    <citation type="submission" date="2025-05" db="UniProtKB">
        <authorList>
            <consortium name="RefSeq"/>
        </authorList>
    </citation>
    <scope>IDENTIFICATION</scope>
</reference>
<evidence type="ECO:0000313" key="3">
    <source>
        <dbReference type="RefSeq" id="XP_015056969.1"/>
    </source>
</evidence>
<sequence length="375" mass="39800">MDQLKFQIDEILNKLKERSTGQSDLFEMISKLEQAKSCLLVEAMVAGKVALQVAGGVADDQQVAGGVALQVAGGMADVLQMAGGMADVLQVAGGMADDQQMAGGMADVLQVAGGMADDQQMAGGMADVLQVAGGMADDQQMAGGMADVLQVAGGMADVLQVAGGMADVLQVAGGMADVLQVAGGMADDQQVAGGMADDQQVAGGMADVLQVAGWVDNDLRWMYSWDLCDDETFVWMSPAPIPWFTKDLVKDIERDSLDINLTLGTILLNASPPTCFLKSPKFSSVGMPVTLTSSKLTDIVTCPAVLMIAGEGTRYSIHWPVLGHKFVRHSTIRLWYQWKSFPFGWKHKLFITIESESAEAGPSNQTTGRKRSNMQ</sequence>
<dbReference type="Proteomes" id="UP000694930">
    <property type="component" value="Chromosome 11"/>
</dbReference>
<accession>A0ABM1FHL5</accession>
<dbReference type="RefSeq" id="XP_015056969.1">
    <property type="nucleotide sequence ID" value="XM_015201483.2"/>
</dbReference>
<name>A0ABM1FHL5_SOLPN</name>
<keyword evidence="1" id="KW-1185">Reference proteome</keyword>
<dbReference type="RefSeq" id="XP_015056968.1">
    <property type="nucleotide sequence ID" value="XM_015201482.2"/>
</dbReference>